<sequence length="690" mass="73920">MTSTNEQFNAQYNLDQNQQSLLLAALNFNNPPASHNNTPKTTPKHNLNQSAHDMSQDMSQQFNFEGMDSALFMNGQSSMPMSNFETPLGESPYLDFLDNNDPNYDGNFDFDLPETDGQMIGAMPGSEDGSQDIHDKRKMSEDDDEDDDEHENGAKRQETGEGKTAKKPGRKPLTSEPTSKRKAQNRAAQRAFRERKEKHLKDLETKVGELEKASDSANHENGLLRAQVERLQIELREYRKRLSMNSSGMLGRGTPASVSLGNSSSTSTSGTQNTFSFDFPRFGSLPTGFAGAKAASPPVAKISSNNAPGVLARKDSNGTANGRSISPRSQARANKSLPSVTSPTKSTSISSAKGPNENLMNLFSPGMLNGLGTGGLNHDGFVNTTMTVEPQSIKGSTNQNSPSRIFQFNSSNTSASPGSSSSVSQYGGPNSSCGTSPEPSHNSPGCAMNTINEDGTTGEVTFCEKLNMACGNIRDPIPRTKSQSNGTPGAAPANDMPTPTSMNNGNANANTNTSSSSNQPIKNFDWFATQNGGQFDPVLFGDYRDPQTAIVGDGDFTGGFFNDAMAPSMDFTSPFNWADLTAPTGLTPAVQKTNPMDQADALLAGVDEDEVVPGEDQSSLLSCHKIWDKLQDRPDFKDGSLDIDGLCSELRAKARCSESGVVIDQKDVDAALKGLPAKRQEHSPPSLPGM</sequence>
<dbReference type="InterPro" id="IPR004827">
    <property type="entry name" value="bZIP"/>
</dbReference>
<feature type="region of interest" description="Disordered" evidence="5">
    <location>
        <begin position="473"/>
        <end position="521"/>
    </location>
</feature>
<feature type="compositionally biased region" description="Basic and acidic residues" evidence="5">
    <location>
        <begin position="191"/>
        <end position="200"/>
    </location>
</feature>
<evidence type="ECO:0000256" key="2">
    <source>
        <dbReference type="ARBA" id="ARBA00004496"/>
    </source>
</evidence>
<evidence type="ECO:0000256" key="4">
    <source>
        <dbReference type="ARBA" id="ARBA00038132"/>
    </source>
</evidence>
<dbReference type="PANTHER" id="PTHR40621:SF6">
    <property type="entry name" value="AP-1-LIKE TRANSCRIPTION FACTOR YAP1-RELATED"/>
    <property type="match status" value="1"/>
</dbReference>
<dbReference type="PROSITE" id="PS50217">
    <property type="entry name" value="BZIP"/>
    <property type="match status" value="1"/>
</dbReference>
<dbReference type="EMBL" id="SNSC02000010">
    <property type="protein sequence ID" value="TID20747.1"/>
    <property type="molecule type" value="Genomic_DNA"/>
</dbReference>
<comment type="similarity">
    <text evidence="4">Belongs to the bZIP family. YAP subfamily.</text>
</comment>
<dbReference type="SMART" id="SM00338">
    <property type="entry name" value="BRLZ"/>
    <property type="match status" value="1"/>
</dbReference>
<dbReference type="InterPro" id="IPR023167">
    <property type="entry name" value="Yap1_redox_dom_sf"/>
</dbReference>
<accession>A0A4Z1NXR0</accession>
<dbReference type="Proteomes" id="UP000298493">
    <property type="component" value="Unassembled WGS sequence"/>
</dbReference>
<feature type="region of interest" description="Disordered" evidence="5">
    <location>
        <begin position="30"/>
        <end position="50"/>
    </location>
</feature>
<dbReference type="Pfam" id="PF00170">
    <property type="entry name" value="bZIP_1"/>
    <property type="match status" value="1"/>
</dbReference>
<dbReference type="STRING" id="86259.A0A4Z1NXR0"/>
<feature type="compositionally biased region" description="Low complexity" evidence="5">
    <location>
        <begin position="409"/>
        <end position="432"/>
    </location>
</feature>
<dbReference type="PANTHER" id="PTHR40621">
    <property type="entry name" value="TRANSCRIPTION FACTOR KAPC-RELATED"/>
    <property type="match status" value="1"/>
</dbReference>
<dbReference type="GO" id="GO:0005737">
    <property type="term" value="C:cytoplasm"/>
    <property type="evidence" value="ECO:0007669"/>
    <property type="project" value="UniProtKB-SubCell"/>
</dbReference>
<dbReference type="InterPro" id="IPR050936">
    <property type="entry name" value="AP-1-like"/>
</dbReference>
<dbReference type="Gene3D" id="1.10.238.100">
    <property type="entry name" value="YAP1 redox domain. Chain B"/>
    <property type="match status" value="1"/>
</dbReference>
<feature type="compositionally biased region" description="Low complexity" evidence="5">
    <location>
        <begin position="500"/>
        <end position="518"/>
    </location>
</feature>
<feature type="region of interest" description="Disordered" evidence="5">
    <location>
        <begin position="92"/>
        <end position="200"/>
    </location>
</feature>
<evidence type="ECO:0000313" key="7">
    <source>
        <dbReference type="EMBL" id="TID20747.1"/>
    </source>
</evidence>
<comment type="caution">
    <text evidence="7">The sequence shown here is derived from an EMBL/GenBank/DDBJ whole genome shotgun (WGS) entry which is preliminary data.</text>
</comment>
<dbReference type="GO" id="GO:0090575">
    <property type="term" value="C:RNA polymerase II transcription regulator complex"/>
    <property type="evidence" value="ECO:0007669"/>
    <property type="project" value="TreeGrafter"/>
</dbReference>
<keyword evidence="8" id="KW-1185">Reference proteome</keyword>
<dbReference type="CDD" id="cd14688">
    <property type="entry name" value="bZIP_YAP"/>
    <property type="match status" value="1"/>
</dbReference>
<keyword evidence="3" id="KW-0539">Nucleus</keyword>
<dbReference type="AlphaFoldDB" id="A0A4Z1NXR0"/>
<feature type="compositionally biased region" description="Polar residues" evidence="5">
    <location>
        <begin position="31"/>
        <end position="50"/>
    </location>
</feature>
<evidence type="ECO:0000313" key="8">
    <source>
        <dbReference type="Proteomes" id="UP000298493"/>
    </source>
</evidence>
<dbReference type="Pfam" id="PF08601">
    <property type="entry name" value="PAP1"/>
    <property type="match status" value="1"/>
</dbReference>
<evidence type="ECO:0000259" key="6">
    <source>
        <dbReference type="PROSITE" id="PS50217"/>
    </source>
</evidence>
<feature type="compositionally biased region" description="Basic and acidic residues" evidence="5">
    <location>
        <begin position="131"/>
        <end position="140"/>
    </location>
</feature>
<gene>
    <name evidence="7" type="ORF">E6O75_ATG05511</name>
</gene>
<proteinExistence type="inferred from homology"/>
<feature type="compositionally biased region" description="Polar residues" evidence="5">
    <location>
        <begin position="391"/>
        <end position="408"/>
    </location>
</feature>
<organism evidence="7 8">
    <name type="scientific">Venturia nashicola</name>
    <dbReference type="NCBI Taxonomy" id="86259"/>
    <lineage>
        <taxon>Eukaryota</taxon>
        <taxon>Fungi</taxon>
        <taxon>Dikarya</taxon>
        <taxon>Ascomycota</taxon>
        <taxon>Pezizomycotina</taxon>
        <taxon>Dothideomycetes</taxon>
        <taxon>Pleosporomycetidae</taxon>
        <taxon>Venturiales</taxon>
        <taxon>Venturiaceae</taxon>
        <taxon>Venturia</taxon>
    </lineage>
</organism>
<dbReference type="InterPro" id="IPR046347">
    <property type="entry name" value="bZIP_sf"/>
</dbReference>
<feature type="compositionally biased region" description="Low complexity" evidence="5">
    <location>
        <begin position="257"/>
        <end position="272"/>
    </location>
</feature>
<feature type="domain" description="BZIP" evidence="6">
    <location>
        <begin position="175"/>
        <end position="238"/>
    </location>
</feature>
<evidence type="ECO:0000256" key="5">
    <source>
        <dbReference type="SAM" id="MobiDB-lite"/>
    </source>
</evidence>
<feature type="compositionally biased region" description="Polar residues" evidence="5">
    <location>
        <begin position="433"/>
        <end position="450"/>
    </location>
</feature>
<reference evidence="7 8" key="1">
    <citation type="submission" date="2019-04" db="EMBL/GenBank/DDBJ databases">
        <title>High contiguity whole genome sequence and gene annotation resource for two Venturia nashicola isolates.</title>
        <authorList>
            <person name="Prokchorchik M."/>
            <person name="Won K."/>
            <person name="Lee Y."/>
            <person name="Choi E.D."/>
            <person name="Segonzac C."/>
            <person name="Sohn K.H."/>
        </authorList>
    </citation>
    <scope>NUCLEOTIDE SEQUENCE [LARGE SCALE GENOMIC DNA]</scope>
    <source>
        <strain evidence="7 8">PRI2</strain>
    </source>
</reference>
<dbReference type="GO" id="GO:0001228">
    <property type="term" value="F:DNA-binding transcription activator activity, RNA polymerase II-specific"/>
    <property type="evidence" value="ECO:0007669"/>
    <property type="project" value="TreeGrafter"/>
</dbReference>
<feature type="compositionally biased region" description="Basic and acidic residues" evidence="5">
    <location>
        <begin position="151"/>
        <end position="164"/>
    </location>
</feature>
<dbReference type="SUPFAM" id="SSF57959">
    <property type="entry name" value="Leucine zipper domain"/>
    <property type="match status" value="1"/>
</dbReference>
<evidence type="ECO:0000256" key="3">
    <source>
        <dbReference type="ARBA" id="ARBA00023242"/>
    </source>
</evidence>
<feature type="compositionally biased region" description="Polar residues" evidence="5">
    <location>
        <begin position="317"/>
        <end position="357"/>
    </location>
</feature>
<dbReference type="GO" id="GO:0034599">
    <property type="term" value="P:cellular response to oxidative stress"/>
    <property type="evidence" value="ECO:0007669"/>
    <property type="project" value="UniProtKB-ARBA"/>
</dbReference>
<dbReference type="SUPFAM" id="SSF111430">
    <property type="entry name" value="YAP1 redox domain"/>
    <property type="match status" value="1"/>
</dbReference>
<feature type="region of interest" description="Disordered" evidence="5">
    <location>
        <begin position="391"/>
        <end position="450"/>
    </location>
</feature>
<evidence type="ECO:0000256" key="1">
    <source>
        <dbReference type="ARBA" id="ARBA00004123"/>
    </source>
</evidence>
<name>A0A4Z1NXR0_9PEZI</name>
<dbReference type="Gene3D" id="1.20.5.170">
    <property type="match status" value="1"/>
</dbReference>
<feature type="region of interest" description="Disordered" evidence="5">
    <location>
        <begin position="245"/>
        <end position="272"/>
    </location>
</feature>
<dbReference type="GO" id="GO:0000976">
    <property type="term" value="F:transcription cis-regulatory region binding"/>
    <property type="evidence" value="ECO:0007669"/>
    <property type="project" value="InterPro"/>
</dbReference>
<dbReference type="InterPro" id="IPR013910">
    <property type="entry name" value="TF_PAP1"/>
</dbReference>
<dbReference type="FunFam" id="1.20.5.170:FF:000067">
    <property type="entry name" value="BZIP transcription factor"/>
    <property type="match status" value="1"/>
</dbReference>
<dbReference type="PROSITE" id="PS00036">
    <property type="entry name" value="BZIP_BASIC"/>
    <property type="match status" value="1"/>
</dbReference>
<feature type="compositionally biased region" description="Acidic residues" evidence="5">
    <location>
        <begin position="141"/>
        <end position="150"/>
    </location>
</feature>
<protein>
    <submittedName>
        <fullName evidence="7">Bzip transcription factor (Ap-1)</fullName>
    </submittedName>
</protein>
<feature type="region of interest" description="Disordered" evidence="5">
    <location>
        <begin position="293"/>
        <end position="357"/>
    </location>
</feature>
<comment type="subcellular location">
    <subcellularLocation>
        <location evidence="2">Cytoplasm</location>
    </subcellularLocation>
    <subcellularLocation>
        <location evidence="1">Nucleus</location>
    </subcellularLocation>
</comment>